<feature type="domain" description="DUF7622" evidence="1">
    <location>
        <begin position="27"/>
        <end position="95"/>
    </location>
</feature>
<dbReference type="AlphaFoldDB" id="A0AAV5TEA5"/>
<organism evidence="2 3">
    <name type="scientific">Pristionchus entomophagus</name>
    <dbReference type="NCBI Taxonomy" id="358040"/>
    <lineage>
        <taxon>Eukaryota</taxon>
        <taxon>Metazoa</taxon>
        <taxon>Ecdysozoa</taxon>
        <taxon>Nematoda</taxon>
        <taxon>Chromadorea</taxon>
        <taxon>Rhabditida</taxon>
        <taxon>Rhabditina</taxon>
        <taxon>Diplogasteromorpha</taxon>
        <taxon>Diplogasteroidea</taxon>
        <taxon>Neodiplogasteridae</taxon>
        <taxon>Pristionchus</taxon>
    </lineage>
</organism>
<dbReference type="Proteomes" id="UP001432027">
    <property type="component" value="Unassembled WGS sequence"/>
</dbReference>
<dbReference type="EMBL" id="BTSX01000003">
    <property type="protein sequence ID" value="GMS91183.1"/>
    <property type="molecule type" value="Genomic_DNA"/>
</dbReference>
<dbReference type="PANTHER" id="PTHR37433">
    <property type="entry name" value="PROTEIN CBG25136-RELATED"/>
    <property type="match status" value="1"/>
</dbReference>
<evidence type="ECO:0000259" key="1">
    <source>
        <dbReference type="Pfam" id="PF24602"/>
    </source>
</evidence>
<evidence type="ECO:0000313" key="2">
    <source>
        <dbReference type="EMBL" id="GMS91183.1"/>
    </source>
</evidence>
<proteinExistence type="predicted"/>
<gene>
    <name evidence="2" type="ORF">PENTCL1PPCAC_13358</name>
</gene>
<reference evidence="2" key="1">
    <citation type="submission" date="2023-10" db="EMBL/GenBank/DDBJ databases">
        <title>Genome assembly of Pristionchus species.</title>
        <authorList>
            <person name="Yoshida K."/>
            <person name="Sommer R.J."/>
        </authorList>
    </citation>
    <scope>NUCLEOTIDE SEQUENCE</scope>
    <source>
        <strain evidence="2">RS0144</strain>
    </source>
</reference>
<dbReference type="InterPro" id="IPR056039">
    <property type="entry name" value="DUF7622"/>
</dbReference>
<keyword evidence="3" id="KW-1185">Reference proteome</keyword>
<comment type="caution">
    <text evidence="2">The sequence shown here is derived from an EMBL/GenBank/DDBJ whole genome shotgun (WGS) entry which is preliminary data.</text>
</comment>
<feature type="non-terminal residue" evidence="2">
    <location>
        <position position="130"/>
    </location>
</feature>
<sequence>MSIQREFVYIKTPILFLKIKYNDEPSTFKNFSCFGDFCFVTYNDIRLPGFPLMNTRGCISIVDDSLAERTIENGIYQYMQLEFYICSHNHCNNDTVQDYKVKALSNQIVETTTKPSNHLSSIYTLTLLFL</sequence>
<accession>A0AAV5TEA5</accession>
<dbReference type="PANTHER" id="PTHR37433:SF19">
    <property type="entry name" value="ACTIVIN_RECP DOMAIN-CONTAINING PROTEIN"/>
    <property type="match status" value="1"/>
</dbReference>
<protein>
    <recommendedName>
        <fullName evidence="1">DUF7622 domain-containing protein</fullName>
    </recommendedName>
</protein>
<dbReference type="Pfam" id="PF24602">
    <property type="entry name" value="DUF7622"/>
    <property type="match status" value="1"/>
</dbReference>
<name>A0AAV5TEA5_9BILA</name>
<evidence type="ECO:0000313" key="3">
    <source>
        <dbReference type="Proteomes" id="UP001432027"/>
    </source>
</evidence>